<dbReference type="EMBL" id="JAGXEW010000048">
    <property type="protein sequence ID" value="KAK1152071.1"/>
    <property type="molecule type" value="Genomic_DNA"/>
</dbReference>
<keyword evidence="2" id="KW-0732">Signal</keyword>
<evidence type="ECO:0000313" key="3">
    <source>
        <dbReference type="EMBL" id="KAK1152071.1"/>
    </source>
</evidence>
<dbReference type="Proteomes" id="UP001230051">
    <property type="component" value="Unassembled WGS sequence"/>
</dbReference>
<sequence length="134" mass="14699">MRLLFSVITLAACLEISLTAFLSRHAGLPDYDITEGLDSTELGVWDLVSLQCGGGGGGGSGGPRERDSRSPACWNSDPGRGKRRLRQDGYNLNSFGLRFGKRGTKFNWNSFGLRFGRKREEGELQTARKAMNPT</sequence>
<evidence type="ECO:0008006" key="5">
    <source>
        <dbReference type="Google" id="ProtNLM"/>
    </source>
</evidence>
<dbReference type="AlphaFoldDB" id="A0AAD8FS96"/>
<protein>
    <recommendedName>
        <fullName evidence="5">Kisspeptin</fullName>
    </recommendedName>
</protein>
<feature type="region of interest" description="Disordered" evidence="1">
    <location>
        <begin position="54"/>
        <end position="86"/>
    </location>
</feature>
<evidence type="ECO:0000313" key="4">
    <source>
        <dbReference type="Proteomes" id="UP001230051"/>
    </source>
</evidence>
<evidence type="ECO:0000256" key="2">
    <source>
        <dbReference type="SAM" id="SignalP"/>
    </source>
</evidence>
<gene>
    <name evidence="3" type="ORF">AOXY_G31653</name>
</gene>
<name>A0AAD8FS96_ACIOX</name>
<accession>A0AAD8FS96</accession>
<keyword evidence="4" id="KW-1185">Reference proteome</keyword>
<proteinExistence type="predicted"/>
<reference evidence="3" key="1">
    <citation type="submission" date="2022-02" db="EMBL/GenBank/DDBJ databases">
        <title>Atlantic sturgeon de novo genome assembly.</title>
        <authorList>
            <person name="Stock M."/>
            <person name="Klopp C."/>
            <person name="Guiguen Y."/>
            <person name="Cabau C."/>
            <person name="Parinello H."/>
            <person name="Santidrian Yebra-Pimentel E."/>
            <person name="Kuhl H."/>
            <person name="Dirks R.P."/>
            <person name="Guessner J."/>
            <person name="Wuertz S."/>
            <person name="Du K."/>
            <person name="Schartl M."/>
        </authorList>
    </citation>
    <scope>NUCLEOTIDE SEQUENCE</scope>
    <source>
        <strain evidence="3">STURGEONOMICS-FGT-2020</strain>
        <tissue evidence="3">Whole blood</tissue>
    </source>
</reference>
<evidence type="ECO:0000256" key="1">
    <source>
        <dbReference type="SAM" id="MobiDB-lite"/>
    </source>
</evidence>
<organism evidence="3 4">
    <name type="scientific">Acipenser oxyrinchus oxyrinchus</name>
    <dbReference type="NCBI Taxonomy" id="40147"/>
    <lineage>
        <taxon>Eukaryota</taxon>
        <taxon>Metazoa</taxon>
        <taxon>Chordata</taxon>
        <taxon>Craniata</taxon>
        <taxon>Vertebrata</taxon>
        <taxon>Euteleostomi</taxon>
        <taxon>Actinopterygii</taxon>
        <taxon>Chondrostei</taxon>
        <taxon>Acipenseriformes</taxon>
        <taxon>Acipenseridae</taxon>
        <taxon>Acipenser</taxon>
    </lineage>
</organism>
<feature type="chain" id="PRO_5042297841" description="Kisspeptin" evidence="2">
    <location>
        <begin position="20"/>
        <end position="134"/>
    </location>
</feature>
<comment type="caution">
    <text evidence="3">The sequence shown here is derived from an EMBL/GenBank/DDBJ whole genome shotgun (WGS) entry which is preliminary data.</text>
</comment>
<feature type="signal peptide" evidence="2">
    <location>
        <begin position="1"/>
        <end position="19"/>
    </location>
</feature>